<dbReference type="AlphaFoldDB" id="A8AHS1"/>
<dbReference type="Proteomes" id="UP000008148">
    <property type="component" value="Chromosome"/>
</dbReference>
<proteinExistence type="predicted"/>
<name>A8AHS1_CITK8</name>
<feature type="region of interest" description="Disordered" evidence="1">
    <location>
        <begin position="72"/>
        <end position="97"/>
    </location>
</feature>
<reference evidence="2 3" key="1">
    <citation type="submission" date="2007-08" db="EMBL/GenBank/DDBJ databases">
        <authorList>
            <consortium name="The Citrobacter koseri Genome Sequencing Project"/>
            <person name="McClelland M."/>
            <person name="Sanderson E.K."/>
            <person name="Porwollik S."/>
            <person name="Spieth J."/>
            <person name="Clifton W.S."/>
            <person name="Latreille P."/>
            <person name="Courtney L."/>
            <person name="Wang C."/>
            <person name="Pepin K."/>
            <person name="Bhonagiri V."/>
            <person name="Nash W."/>
            <person name="Johnson M."/>
            <person name="Thiruvilangam P."/>
            <person name="Wilson R."/>
        </authorList>
    </citation>
    <scope>NUCLEOTIDE SEQUENCE [LARGE SCALE GENOMIC DNA]</scope>
    <source>
        <strain evidence="3">ATCC BAA-895 / CDC 4225-83 / SGSC4696</strain>
    </source>
</reference>
<evidence type="ECO:0000256" key="1">
    <source>
        <dbReference type="SAM" id="MobiDB-lite"/>
    </source>
</evidence>
<dbReference type="EMBL" id="CP000822">
    <property type="protein sequence ID" value="ABV13034.1"/>
    <property type="molecule type" value="Genomic_DNA"/>
</dbReference>
<evidence type="ECO:0000313" key="3">
    <source>
        <dbReference type="Proteomes" id="UP000008148"/>
    </source>
</evidence>
<keyword evidence="3" id="KW-1185">Reference proteome</keyword>
<dbReference type="KEGG" id="cko:CKO_01907"/>
<accession>A8AHS1</accession>
<protein>
    <submittedName>
        <fullName evidence="2">Uncharacterized protein</fullName>
    </submittedName>
</protein>
<organism evidence="2 3">
    <name type="scientific">Citrobacter koseri (strain ATCC BAA-895 / CDC 4225-83 / SGSC4696)</name>
    <dbReference type="NCBI Taxonomy" id="290338"/>
    <lineage>
        <taxon>Bacteria</taxon>
        <taxon>Pseudomonadati</taxon>
        <taxon>Pseudomonadota</taxon>
        <taxon>Gammaproteobacteria</taxon>
        <taxon>Enterobacterales</taxon>
        <taxon>Enterobacteriaceae</taxon>
        <taxon>Citrobacter</taxon>
    </lineage>
</organism>
<evidence type="ECO:0000313" key="2">
    <source>
        <dbReference type="EMBL" id="ABV13034.1"/>
    </source>
</evidence>
<sequence>MLWSPRFHWLCWPGEFCRGLFPETCATTHSGKTSSVMVHEQEITAPYIRLTARITTRSGLFFCPILPATSPPVPSPESGQHPTYPAPSISPFVSRQL</sequence>
<gene>
    <name evidence="2" type="ordered locus">CKO_01907</name>
</gene>
<dbReference type="HOGENOM" id="CLU_2341706_0_0_6"/>